<accession>A0ABU6A4V3</accession>
<dbReference type="Proteomes" id="UP001327093">
    <property type="component" value="Unassembled WGS sequence"/>
</dbReference>
<organism evidence="1 2">
    <name type="scientific">Saccharopolyspora mangrovi</name>
    <dbReference type="NCBI Taxonomy" id="3082379"/>
    <lineage>
        <taxon>Bacteria</taxon>
        <taxon>Bacillati</taxon>
        <taxon>Actinomycetota</taxon>
        <taxon>Actinomycetes</taxon>
        <taxon>Pseudonocardiales</taxon>
        <taxon>Pseudonocardiaceae</taxon>
        <taxon>Saccharopolyspora</taxon>
    </lineage>
</organism>
<dbReference type="EMBL" id="JAWLNX010000002">
    <property type="protein sequence ID" value="MEB3366609.1"/>
    <property type="molecule type" value="Genomic_DNA"/>
</dbReference>
<name>A0ABU6A4V3_9PSEU</name>
<evidence type="ECO:0000313" key="2">
    <source>
        <dbReference type="Proteomes" id="UP001327093"/>
    </source>
</evidence>
<reference evidence="1 2" key="1">
    <citation type="submission" date="2023-10" db="EMBL/GenBank/DDBJ databases">
        <title>Saccharopolyspora sp. nov., isolated from mangrove soil.</title>
        <authorList>
            <person name="Lu Y."/>
            <person name="Liu W."/>
        </authorList>
    </citation>
    <scope>NUCLEOTIDE SEQUENCE [LARGE SCALE GENOMIC DNA]</scope>
    <source>
        <strain evidence="1 2">S2-29</strain>
    </source>
</reference>
<sequence length="78" mass="8456">MNLLIDGTELNFVKASRSHIDGKECVHVAVEGATAFLVESDNPSFVVETPVRNLTVFFDGVKRGEFDHLVAGVLEPAV</sequence>
<keyword evidence="2" id="KW-1185">Reference proteome</keyword>
<evidence type="ECO:0008006" key="3">
    <source>
        <dbReference type="Google" id="ProtNLM"/>
    </source>
</evidence>
<dbReference type="RefSeq" id="WP_324264177.1">
    <property type="nucleotide sequence ID" value="NZ_JAWLNX010000002.1"/>
</dbReference>
<comment type="caution">
    <text evidence="1">The sequence shown here is derived from an EMBL/GenBank/DDBJ whole genome shotgun (WGS) entry which is preliminary data.</text>
</comment>
<gene>
    <name evidence="1" type="ORF">R4I43_04250</name>
</gene>
<proteinExistence type="predicted"/>
<evidence type="ECO:0000313" key="1">
    <source>
        <dbReference type="EMBL" id="MEB3366609.1"/>
    </source>
</evidence>
<protein>
    <recommendedName>
        <fullName evidence="3">DUF397 domain-containing protein</fullName>
    </recommendedName>
</protein>